<proteinExistence type="predicted"/>
<dbReference type="InterPro" id="IPR001940">
    <property type="entry name" value="Peptidase_S1C"/>
</dbReference>
<name>A0A7K3MBN7_9ACTN</name>
<dbReference type="Proteomes" id="UP000460435">
    <property type="component" value="Unassembled WGS sequence"/>
</dbReference>
<dbReference type="GO" id="GO:0004252">
    <property type="term" value="F:serine-type endopeptidase activity"/>
    <property type="evidence" value="ECO:0007669"/>
    <property type="project" value="InterPro"/>
</dbReference>
<dbReference type="EMBL" id="WLZY01000011">
    <property type="protein sequence ID" value="NDL60372.1"/>
    <property type="molecule type" value="Genomic_DNA"/>
</dbReference>
<feature type="transmembrane region" description="Helical" evidence="2">
    <location>
        <begin position="46"/>
        <end position="69"/>
    </location>
</feature>
<reference evidence="3 4" key="1">
    <citation type="submission" date="2019-11" db="EMBL/GenBank/DDBJ databases">
        <authorList>
            <person name="Li X.-J."/>
            <person name="Feng X.-M."/>
        </authorList>
    </citation>
    <scope>NUCLEOTIDE SEQUENCE [LARGE SCALE GENOMIC DNA]</scope>
    <source>
        <strain evidence="3 4">XMNu-373</strain>
    </source>
</reference>
<comment type="caution">
    <text evidence="3">The sequence shown here is derived from an EMBL/GenBank/DDBJ whole genome shotgun (WGS) entry which is preliminary data.</text>
</comment>
<dbReference type="SUPFAM" id="SSF50494">
    <property type="entry name" value="Trypsin-like serine proteases"/>
    <property type="match status" value="1"/>
</dbReference>
<dbReference type="InterPro" id="IPR043504">
    <property type="entry name" value="Peptidase_S1_PA_chymotrypsin"/>
</dbReference>
<keyword evidence="2" id="KW-0812">Transmembrane</keyword>
<evidence type="ECO:0000313" key="4">
    <source>
        <dbReference type="Proteomes" id="UP000460435"/>
    </source>
</evidence>
<dbReference type="RefSeq" id="WP_162453076.1">
    <property type="nucleotide sequence ID" value="NZ_WLZY01000011.1"/>
</dbReference>
<dbReference type="InterPro" id="IPR009003">
    <property type="entry name" value="Peptidase_S1_PA"/>
</dbReference>
<evidence type="ECO:0000256" key="2">
    <source>
        <dbReference type="SAM" id="Phobius"/>
    </source>
</evidence>
<keyword evidence="4" id="KW-1185">Reference proteome</keyword>
<keyword evidence="2" id="KW-0472">Membrane</keyword>
<organism evidence="3 4">
    <name type="scientific">Phytoactinopolyspora mesophila</name>
    <dbReference type="NCBI Taxonomy" id="2650750"/>
    <lineage>
        <taxon>Bacteria</taxon>
        <taxon>Bacillati</taxon>
        <taxon>Actinomycetota</taxon>
        <taxon>Actinomycetes</taxon>
        <taxon>Jiangellales</taxon>
        <taxon>Jiangellaceae</taxon>
        <taxon>Phytoactinopolyspora</taxon>
    </lineage>
</organism>
<evidence type="ECO:0008006" key="5">
    <source>
        <dbReference type="Google" id="ProtNLM"/>
    </source>
</evidence>
<dbReference type="GO" id="GO:0006508">
    <property type="term" value="P:proteolysis"/>
    <property type="evidence" value="ECO:0007669"/>
    <property type="project" value="InterPro"/>
</dbReference>
<evidence type="ECO:0000313" key="3">
    <source>
        <dbReference type="EMBL" id="NDL60372.1"/>
    </source>
</evidence>
<dbReference type="AlphaFoldDB" id="A0A7K3MBN7"/>
<accession>A0A7K3MBN7</accession>
<evidence type="ECO:0000256" key="1">
    <source>
        <dbReference type="SAM" id="MobiDB-lite"/>
    </source>
</evidence>
<protein>
    <recommendedName>
        <fullName evidence="5">Trypsin-like serine protease</fullName>
    </recommendedName>
</protein>
<dbReference type="PANTHER" id="PTHR43019">
    <property type="entry name" value="SERINE ENDOPROTEASE DEGS"/>
    <property type="match status" value="1"/>
</dbReference>
<gene>
    <name evidence="3" type="ORF">F7O44_25170</name>
</gene>
<feature type="region of interest" description="Disordered" evidence="1">
    <location>
        <begin position="70"/>
        <end position="123"/>
    </location>
</feature>
<dbReference type="Pfam" id="PF13365">
    <property type="entry name" value="Trypsin_2"/>
    <property type="match status" value="1"/>
</dbReference>
<dbReference type="Gene3D" id="2.40.10.10">
    <property type="entry name" value="Trypsin-like serine proteases"/>
    <property type="match status" value="2"/>
</dbReference>
<dbReference type="PRINTS" id="PR00834">
    <property type="entry name" value="PROTEASES2C"/>
</dbReference>
<sequence length="456" mass="47784">MEAGSAMFCTRCGAKFSSAEKNCPGCGAATPRAGARIPRPKWRSRASVVAVSVVLAAVLGGGALGTYLINHDGDPHEATAPAQTTPAPSPPGTPEEPTSPSGQHASPDPGSPATEPTGPDADFTALYDDVHSGVVMVHATTCDGTGLGSAFLVSGNRIVTAAHVVDGAASVAVLNDGQAHQASLVGMDEEMDIAVIDTHAEIGGHHFDLAERDVEAGESLAVLGHPRGGPLTMTTGTAARAGEARWPHIQLNMDVSPGSSGAPVLRADGNVVGMLLALDLETEGLSYALRAELIAERLTEPDRLEIPEPAECELPLGPDHTELPDVELPGVEESADLHMTVVTTLAAYFSGINTGDYELAFDQLSPRLQDSMTMDEFAAALETSYDFGFEIHTIEETTDGAEVWLEFVSIQAPEHGPEGESCTNWSLIYELVWDDGWLLIDRVTGHDGTSGHTPCR</sequence>
<keyword evidence="2" id="KW-1133">Transmembrane helix</keyword>